<comment type="caution">
    <text evidence="1">The sequence shown here is derived from an EMBL/GenBank/DDBJ whole genome shotgun (WGS) entry which is preliminary data.</text>
</comment>
<gene>
    <name evidence="1" type="ORF">DPMN_121060</name>
</gene>
<reference evidence="1" key="2">
    <citation type="submission" date="2020-11" db="EMBL/GenBank/DDBJ databases">
        <authorList>
            <person name="McCartney M.A."/>
            <person name="Auch B."/>
            <person name="Kono T."/>
            <person name="Mallez S."/>
            <person name="Becker A."/>
            <person name="Gohl D.M."/>
            <person name="Silverstein K.A.T."/>
            <person name="Koren S."/>
            <person name="Bechman K.B."/>
            <person name="Herman A."/>
            <person name="Abrahante J.E."/>
            <person name="Garbe J."/>
        </authorList>
    </citation>
    <scope>NUCLEOTIDE SEQUENCE</scope>
    <source>
        <strain evidence="1">Duluth1</strain>
        <tissue evidence="1">Whole animal</tissue>
    </source>
</reference>
<accession>A0A9D4GM27</accession>
<dbReference type="AlphaFoldDB" id="A0A9D4GM27"/>
<protein>
    <submittedName>
        <fullName evidence="1">Uncharacterized protein</fullName>
    </submittedName>
</protein>
<dbReference type="EMBL" id="JAIWYP010000005">
    <property type="protein sequence ID" value="KAH3819327.1"/>
    <property type="molecule type" value="Genomic_DNA"/>
</dbReference>
<evidence type="ECO:0000313" key="1">
    <source>
        <dbReference type="EMBL" id="KAH3819327.1"/>
    </source>
</evidence>
<proteinExistence type="predicted"/>
<keyword evidence="2" id="KW-1185">Reference proteome</keyword>
<reference evidence="1" key="1">
    <citation type="journal article" date="2019" name="bioRxiv">
        <title>The Genome of the Zebra Mussel, Dreissena polymorpha: A Resource for Invasive Species Research.</title>
        <authorList>
            <person name="McCartney M.A."/>
            <person name="Auch B."/>
            <person name="Kono T."/>
            <person name="Mallez S."/>
            <person name="Zhang Y."/>
            <person name="Obille A."/>
            <person name="Becker A."/>
            <person name="Abrahante J.E."/>
            <person name="Garbe J."/>
            <person name="Badalamenti J.P."/>
            <person name="Herman A."/>
            <person name="Mangelson H."/>
            <person name="Liachko I."/>
            <person name="Sullivan S."/>
            <person name="Sone E.D."/>
            <person name="Koren S."/>
            <person name="Silverstein K.A.T."/>
            <person name="Beckman K.B."/>
            <person name="Gohl D.M."/>
        </authorList>
    </citation>
    <scope>NUCLEOTIDE SEQUENCE</scope>
    <source>
        <strain evidence="1">Duluth1</strain>
        <tissue evidence="1">Whole animal</tissue>
    </source>
</reference>
<sequence length="80" mass="8938">MTFSKSPCALPLRTRSANCPGSGSVTARSTSPLCFVNRQWCASDAVLYFECSKAYLVSSRREKYKVKNHKGGRFTDFGMF</sequence>
<evidence type="ECO:0000313" key="2">
    <source>
        <dbReference type="Proteomes" id="UP000828390"/>
    </source>
</evidence>
<name>A0A9D4GM27_DREPO</name>
<dbReference type="Proteomes" id="UP000828390">
    <property type="component" value="Unassembled WGS sequence"/>
</dbReference>
<organism evidence="1 2">
    <name type="scientific">Dreissena polymorpha</name>
    <name type="common">Zebra mussel</name>
    <name type="synonym">Mytilus polymorpha</name>
    <dbReference type="NCBI Taxonomy" id="45954"/>
    <lineage>
        <taxon>Eukaryota</taxon>
        <taxon>Metazoa</taxon>
        <taxon>Spiralia</taxon>
        <taxon>Lophotrochozoa</taxon>
        <taxon>Mollusca</taxon>
        <taxon>Bivalvia</taxon>
        <taxon>Autobranchia</taxon>
        <taxon>Heteroconchia</taxon>
        <taxon>Euheterodonta</taxon>
        <taxon>Imparidentia</taxon>
        <taxon>Neoheterodontei</taxon>
        <taxon>Myida</taxon>
        <taxon>Dreissenoidea</taxon>
        <taxon>Dreissenidae</taxon>
        <taxon>Dreissena</taxon>
    </lineage>
</organism>